<dbReference type="Proteomes" id="UP000268033">
    <property type="component" value="Unassembled WGS sequence"/>
</dbReference>
<dbReference type="AlphaFoldDB" id="A0A3N1PPU2"/>
<protein>
    <recommendedName>
        <fullName evidence="4">DUF481 domain-containing protein</fullName>
    </recommendedName>
</protein>
<evidence type="ECO:0000256" key="1">
    <source>
        <dbReference type="SAM" id="SignalP"/>
    </source>
</evidence>
<gene>
    <name evidence="2" type="ORF">EDC28_103457</name>
</gene>
<keyword evidence="3" id="KW-1185">Reference proteome</keyword>
<name>A0A3N1PPU2_9GAMM</name>
<comment type="caution">
    <text evidence="2">The sequence shown here is derived from an EMBL/GenBank/DDBJ whole genome shotgun (WGS) entry which is preliminary data.</text>
</comment>
<dbReference type="EMBL" id="RJUL01000003">
    <property type="protein sequence ID" value="ROQ28860.1"/>
    <property type="molecule type" value="Genomic_DNA"/>
</dbReference>
<reference evidence="2 3" key="1">
    <citation type="submission" date="2018-11" db="EMBL/GenBank/DDBJ databases">
        <title>Genomic Encyclopedia of Type Strains, Phase IV (KMG-IV): sequencing the most valuable type-strain genomes for metagenomic binning, comparative biology and taxonomic classification.</title>
        <authorList>
            <person name="Goeker M."/>
        </authorList>
    </citation>
    <scope>NUCLEOTIDE SEQUENCE [LARGE SCALE GENOMIC DNA]</scope>
    <source>
        <strain evidence="2 3">DSM 21945</strain>
    </source>
</reference>
<proteinExistence type="predicted"/>
<evidence type="ECO:0000313" key="3">
    <source>
        <dbReference type="Proteomes" id="UP000268033"/>
    </source>
</evidence>
<organism evidence="2 3">
    <name type="scientific">Gallaecimonas pentaromativorans</name>
    <dbReference type="NCBI Taxonomy" id="584787"/>
    <lineage>
        <taxon>Bacteria</taxon>
        <taxon>Pseudomonadati</taxon>
        <taxon>Pseudomonadota</taxon>
        <taxon>Gammaproteobacteria</taxon>
        <taxon>Enterobacterales</taxon>
        <taxon>Gallaecimonadaceae</taxon>
        <taxon>Gallaecimonas</taxon>
    </lineage>
</organism>
<evidence type="ECO:0008006" key="4">
    <source>
        <dbReference type="Google" id="ProtNLM"/>
    </source>
</evidence>
<feature type="signal peptide" evidence="1">
    <location>
        <begin position="1"/>
        <end position="31"/>
    </location>
</feature>
<keyword evidence="1" id="KW-0732">Signal</keyword>
<accession>A0A3N1PPU2</accession>
<sequence>MLAVNSPACRFSGVSCALFLLVLATSQVVWADEEDISEDRQSTDLPGWAVERIDPVYNMVSGWVNSTSRNIDGFFGTDESLKVENHSYLRISQEFLLRQNRANDTDTGIRYRLQLPTTQERLKLIVESDPEETLGTLQQQAARDTRTGRFDGGQGAVIGLEKQEGEDKTVAWDNSFSGGVKLRLPPDPYLRFTSERLWQLGQSPWTLEFDGRLSWFNSDGFSARGLVDIGRHLDERHYLRFVSQVQWQEDYDHLEFYQRAEYNRIINRRSAIRYSAVVVGEGASDPRINDYFLETLYRRNIHKGFIFVDVAPSLHFPREVGFDPSWEVNLRLEVFFRGDIILKH</sequence>
<evidence type="ECO:0000313" key="2">
    <source>
        <dbReference type="EMBL" id="ROQ28860.1"/>
    </source>
</evidence>
<dbReference type="RefSeq" id="WP_244946559.1">
    <property type="nucleotide sequence ID" value="NZ_JBLXAC010000001.1"/>
</dbReference>
<feature type="chain" id="PRO_5018089720" description="DUF481 domain-containing protein" evidence="1">
    <location>
        <begin position="32"/>
        <end position="344"/>
    </location>
</feature>
<dbReference type="STRING" id="584787.GCA_001247655_02372"/>